<evidence type="ECO:0000313" key="1">
    <source>
        <dbReference type="EMBL" id="STZ28317.1"/>
    </source>
</evidence>
<keyword evidence="2" id="KW-1185">Reference proteome</keyword>
<gene>
    <name evidence="1" type="ORF">NCTC11179_01859</name>
</gene>
<dbReference type="EMBL" id="UGQL01000001">
    <property type="protein sequence ID" value="STZ28317.1"/>
    <property type="molecule type" value="Genomic_DNA"/>
</dbReference>
<dbReference type="RefSeq" id="WP_115091275.1">
    <property type="nucleotide sequence ID" value="NZ_CP068107.1"/>
</dbReference>
<protein>
    <submittedName>
        <fullName evidence="1">Uncharacterized protein</fullName>
    </submittedName>
</protein>
<sequence>MIFDYLQFWFSAYNEHGIHSPFVFNLLTRGLYPADIRWKGLSRKNQFIDRLLTYYRPQQLATLNGERPKEMRTAILVESYHTHPIHLYDCILFQGKEAISWPIVEEVASTMHNDSLWIIDRRSKAESIEKYWQEVVASNEMIVTLDFYYFGVAFKRKEQLKQHFKLRLQPDRVFRLLRV</sequence>
<evidence type="ECO:0000313" key="2">
    <source>
        <dbReference type="Proteomes" id="UP000255024"/>
    </source>
</evidence>
<accession>A0A378RQ80</accession>
<proteinExistence type="predicted"/>
<dbReference type="AlphaFoldDB" id="A0A378RQ80"/>
<reference evidence="1 2" key="1">
    <citation type="submission" date="2018-06" db="EMBL/GenBank/DDBJ databases">
        <authorList>
            <consortium name="Pathogen Informatics"/>
            <person name="Doyle S."/>
        </authorList>
    </citation>
    <scope>NUCLEOTIDE SEQUENCE [LARGE SCALE GENOMIC DNA]</scope>
    <source>
        <strain evidence="1 2">NCTC11179</strain>
    </source>
</reference>
<dbReference type="Proteomes" id="UP000255024">
    <property type="component" value="Unassembled WGS sequence"/>
</dbReference>
<organism evidence="1 2">
    <name type="scientific">Myroides odoratus</name>
    <name type="common">Flavobacterium odoratum</name>
    <dbReference type="NCBI Taxonomy" id="256"/>
    <lineage>
        <taxon>Bacteria</taxon>
        <taxon>Pseudomonadati</taxon>
        <taxon>Bacteroidota</taxon>
        <taxon>Flavobacteriia</taxon>
        <taxon>Flavobacteriales</taxon>
        <taxon>Flavobacteriaceae</taxon>
        <taxon>Myroides</taxon>
    </lineage>
</organism>
<name>A0A378RQ80_MYROD</name>